<dbReference type="Pfam" id="PF00476">
    <property type="entry name" value="DNA_pol_A"/>
    <property type="match status" value="1"/>
</dbReference>
<dbReference type="InterPro" id="IPR001098">
    <property type="entry name" value="DNA-dir_DNA_pol_A_palm_dom"/>
</dbReference>
<dbReference type="Gene3D" id="3.30.70.370">
    <property type="match status" value="1"/>
</dbReference>
<proteinExistence type="predicted"/>
<keyword evidence="6" id="KW-1185">Reference proteome</keyword>
<evidence type="ECO:0000256" key="1">
    <source>
        <dbReference type="ARBA" id="ARBA00012417"/>
    </source>
</evidence>
<evidence type="ECO:0000256" key="3">
    <source>
        <dbReference type="ARBA" id="ARBA00049244"/>
    </source>
</evidence>
<reference evidence="5 6" key="1">
    <citation type="submission" date="2023-12" db="EMBL/GenBank/DDBJ databases">
        <title>Baltic Sea Cyanobacteria.</title>
        <authorList>
            <person name="Delbaje E."/>
            <person name="Fewer D.P."/>
            <person name="Shishido T.K."/>
        </authorList>
    </citation>
    <scope>NUCLEOTIDE SEQUENCE [LARGE SCALE GENOMIC DNA]</scope>
    <source>
        <strain evidence="5 6">UHCC 0060</strain>
    </source>
</reference>
<sequence>MLNHPVQGLNADINKLAMAKLVKPLAETNAKLICIVHDEIILECPETMIDQVSHILHNCMVAAAQKFLSPIPVVIDIKASNTW</sequence>
<dbReference type="RefSeq" id="WP_323244663.1">
    <property type="nucleotide sequence ID" value="NZ_JAYGHK010000071.1"/>
</dbReference>
<dbReference type="EC" id="2.7.7.7" evidence="1"/>
<dbReference type="PRINTS" id="PR00868">
    <property type="entry name" value="DNAPOLI"/>
</dbReference>
<keyword evidence="2" id="KW-0235">DNA replication</keyword>
<comment type="caution">
    <text evidence="5">The sequence shown here is derived from an EMBL/GenBank/DDBJ whole genome shotgun (WGS) entry which is preliminary data.</text>
</comment>
<dbReference type="InterPro" id="IPR002298">
    <property type="entry name" value="DNA_polymerase_A"/>
</dbReference>
<dbReference type="SUPFAM" id="SSF56672">
    <property type="entry name" value="DNA/RNA polymerases"/>
    <property type="match status" value="1"/>
</dbReference>
<dbReference type="PANTHER" id="PTHR10133">
    <property type="entry name" value="DNA POLYMERASE I"/>
    <property type="match status" value="1"/>
</dbReference>
<evidence type="ECO:0000313" key="5">
    <source>
        <dbReference type="EMBL" id="MEA5609998.1"/>
    </source>
</evidence>
<name>A0ABU5UUL6_NODSP</name>
<organism evidence="5 6">
    <name type="scientific">Nodularia spumigena UHCC 0060</name>
    <dbReference type="NCBI Taxonomy" id="3110300"/>
    <lineage>
        <taxon>Bacteria</taxon>
        <taxon>Bacillati</taxon>
        <taxon>Cyanobacteriota</taxon>
        <taxon>Cyanophyceae</taxon>
        <taxon>Nostocales</taxon>
        <taxon>Nodulariaceae</taxon>
        <taxon>Nodularia</taxon>
    </lineage>
</organism>
<evidence type="ECO:0000259" key="4">
    <source>
        <dbReference type="Pfam" id="PF00476"/>
    </source>
</evidence>
<accession>A0ABU5UUL6</accession>
<evidence type="ECO:0000256" key="2">
    <source>
        <dbReference type="ARBA" id="ARBA00022705"/>
    </source>
</evidence>
<gene>
    <name evidence="5" type="ORF">VB695_18315</name>
</gene>
<comment type="catalytic activity">
    <reaction evidence="3">
        <text>DNA(n) + a 2'-deoxyribonucleoside 5'-triphosphate = DNA(n+1) + diphosphate</text>
        <dbReference type="Rhea" id="RHEA:22508"/>
        <dbReference type="Rhea" id="RHEA-COMP:17339"/>
        <dbReference type="Rhea" id="RHEA-COMP:17340"/>
        <dbReference type="ChEBI" id="CHEBI:33019"/>
        <dbReference type="ChEBI" id="CHEBI:61560"/>
        <dbReference type="ChEBI" id="CHEBI:173112"/>
        <dbReference type="EC" id="2.7.7.7"/>
    </reaction>
</comment>
<dbReference type="PANTHER" id="PTHR10133:SF27">
    <property type="entry name" value="DNA POLYMERASE NU"/>
    <property type="match status" value="1"/>
</dbReference>
<feature type="domain" description="DNA-directed DNA polymerase family A palm" evidence="4">
    <location>
        <begin position="2"/>
        <end position="83"/>
    </location>
</feature>
<dbReference type="InterPro" id="IPR043502">
    <property type="entry name" value="DNA/RNA_pol_sf"/>
</dbReference>
<dbReference type="Proteomes" id="UP001303285">
    <property type="component" value="Unassembled WGS sequence"/>
</dbReference>
<protein>
    <recommendedName>
        <fullName evidence="1">DNA-directed DNA polymerase</fullName>
        <ecNumber evidence="1">2.7.7.7</ecNumber>
    </recommendedName>
</protein>
<dbReference type="EMBL" id="JAYGHK010000071">
    <property type="protein sequence ID" value="MEA5609998.1"/>
    <property type="molecule type" value="Genomic_DNA"/>
</dbReference>
<evidence type="ECO:0000313" key="6">
    <source>
        <dbReference type="Proteomes" id="UP001303285"/>
    </source>
</evidence>